<gene>
    <name evidence="2" type="ORF">SAMN05444158_2789</name>
</gene>
<sequence length="214" mass="22791">MPGARRTRSLACKGWKAHELVTTSPPGSPGIPARNGFNGLLRALPGDEFLLSPSSADLRFCRTRSGRRHLRQLDTSNGCQDHTTSPSALAPFVRAPGDRSRAPANPPCDAIARPPPPRPPHPMPNVRDDRDTPLSGGRDGAGYGGVSTGRETGKFLRRGLDCPNQRTGRGTGMTAALCGTPTESGIAALVWKPRFSGSCPNPDIAERRHVCDDL</sequence>
<feature type="region of interest" description="Disordered" evidence="1">
    <location>
        <begin position="74"/>
        <end position="150"/>
    </location>
</feature>
<proteinExistence type="predicted"/>
<reference evidence="3" key="1">
    <citation type="submission" date="2016-10" db="EMBL/GenBank/DDBJ databases">
        <authorList>
            <person name="Varghese N."/>
            <person name="Submissions S."/>
        </authorList>
    </citation>
    <scope>NUCLEOTIDE SEQUENCE [LARGE SCALE GENOMIC DNA]</scope>
    <source>
        <strain evidence="3">GAS369</strain>
    </source>
</reference>
<evidence type="ECO:0000313" key="2">
    <source>
        <dbReference type="EMBL" id="SDS66721.1"/>
    </source>
</evidence>
<feature type="compositionally biased region" description="Gly residues" evidence="1">
    <location>
        <begin position="137"/>
        <end position="147"/>
    </location>
</feature>
<evidence type="ECO:0000313" key="3">
    <source>
        <dbReference type="Proteomes" id="UP000243904"/>
    </source>
</evidence>
<organism evidence="2 3">
    <name type="scientific">Bradyrhizobium canariense</name>
    <dbReference type="NCBI Taxonomy" id="255045"/>
    <lineage>
        <taxon>Bacteria</taxon>
        <taxon>Pseudomonadati</taxon>
        <taxon>Pseudomonadota</taxon>
        <taxon>Alphaproteobacteria</taxon>
        <taxon>Hyphomicrobiales</taxon>
        <taxon>Nitrobacteraceae</taxon>
        <taxon>Bradyrhizobium</taxon>
    </lineage>
</organism>
<accession>A0A1H1U310</accession>
<dbReference type="EMBL" id="LT629750">
    <property type="protein sequence ID" value="SDS66721.1"/>
    <property type="molecule type" value="Genomic_DNA"/>
</dbReference>
<name>A0A1H1U310_9BRAD</name>
<feature type="compositionally biased region" description="Polar residues" evidence="1">
    <location>
        <begin position="74"/>
        <end position="87"/>
    </location>
</feature>
<evidence type="ECO:0000256" key="1">
    <source>
        <dbReference type="SAM" id="MobiDB-lite"/>
    </source>
</evidence>
<dbReference type="Proteomes" id="UP000243904">
    <property type="component" value="Chromosome I"/>
</dbReference>
<feature type="compositionally biased region" description="Pro residues" evidence="1">
    <location>
        <begin position="113"/>
        <end position="123"/>
    </location>
</feature>
<dbReference type="AlphaFoldDB" id="A0A1H1U310"/>
<keyword evidence="3" id="KW-1185">Reference proteome</keyword>
<protein>
    <submittedName>
        <fullName evidence="2">Uncharacterized protein</fullName>
    </submittedName>
</protein>